<evidence type="ECO:0000256" key="2">
    <source>
        <dbReference type="SAM" id="SignalP"/>
    </source>
</evidence>
<evidence type="ECO:0000313" key="4">
    <source>
        <dbReference type="EMBL" id="KAB1063230.1"/>
    </source>
</evidence>
<dbReference type="CDD" id="cd00158">
    <property type="entry name" value="RHOD"/>
    <property type="match status" value="1"/>
</dbReference>
<dbReference type="AlphaFoldDB" id="A0A6N6M5K1"/>
<organism evidence="4 5">
    <name type="scientific">Salibacter halophilus</name>
    <dbReference type="NCBI Taxonomy" id="1803916"/>
    <lineage>
        <taxon>Bacteria</taxon>
        <taxon>Pseudomonadati</taxon>
        <taxon>Bacteroidota</taxon>
        <taxon>Flavobacteriia</taxon>
        <taxon>Flavobacteriales</taxon>
        <taxon>Salibacteraceae</taxon>
        <taxon>Salibacter</taxon>
    </lineage>
</organism>
<feature type="region of interest" description="Disordered" evidence="1">
    <location>
        <begin position="33"/>
        <end position="53"/>
    </location>
</feature>
<dbReference type="SMART" id="SM00450">
    <property type="entry name" value="RHOD"/>
    <property type="match status" value="1"/>
</dbReference>
<proteinExistence type="predicted"/>
<dbReference type="PROSITE" id="PS51257">
    <property type="entry name" value="PROKAR_LIPOPROTEIN"/>
    <property type="match status" value="1"/>
</dbReference>
<dbReference type="InterPro" id="IPR036873">
    <property type="entry name" value="Rhodanese-like_dom_sf"/>
</dbReference>
<feature type="signal peptide" evidence="2">
    <location>
        <begin position="1"/>
        <end position="35"/>
    </location>
</feature>
<reference evidence="4 5" key="1">
    <citation type="submission" date="2019-09" db="EMBL/GenBank/DDBJ databases">
        <title>Genomes of Cryomorphaceae.</title>
        <authorList>
            <person name="Bowman J.P."/>
        </authorList>
    </citation>
    <scope>NUCLEOTIDE SEQUENCE [LARGE SCALE GENOMIC DNA]</scope>
    <source>
        <strain evidence="4 5">KCTC 52047</strain>
    </source>
</reference>
<evidence type="ECO:0000256" key="1">
    <source>
        <dbReference type="SAM" id="MobiDB-lite"/>
    </source>
</evidence>
<dbReference type="Proteomes" id="UP000435357">
    <property type="component" value="Unassembled WGS sequence"/>
</dbReference>
<dbReference type="Gene3D" id="3.40.250.10">
    <property type="entry name" value="Rhodanese-like domain"/>
    <property type="match status" value="1"/>
</dbReference>
<accession>A0A6N6M5K1</accession>
<dbReference type="PANTHER" id="PTHR43031:SF1">
    <property type="entry name" value="PYRIDINE NUCLEOTIDE-DISULPHIDE OXIDOREDUCTASE"/>
    <property type="match status" value="1"/>
</dbReference>
<dbReference type="PROSITE" id="PS50206">
    <property type="entry name" value="RHODANESE_3"/>
    <property type="match status" value="1"/>
</dbReference>
<keyword evidence="5" id="KW-1185">Reference proteome</keyword>
<name>A0A6N6M5K1_9FLAO</name>
<feature type="chain" id="PRO_5026792406" evidence="2">
    <location>
        <begin position="36"/>
        <end position="162"/>
    </location>
</feature>
<feature type="compositionally biased region" description="Basic and acidic residues" evidence="1">
    <location>
        <begin position="42"/>
        <end position="53"/>
    </location>
</feature>
<dbReference type="InterPro" id="IPR001763">
    <property type="entry name" value="Rhodanese-like_dom"/>
</dbReference>
<dbReference type="PANTHER" id="PTHR43031">
    <property type="entry name" value="FAD-DEPENDENT OXIDOREDUCTASE"/>
    <property type="match status" value="1"/>
</dbReference>
<dbReference type="Pfam" id="PF00581">
    <property type="entry name" value="Rhodanese"/>
    <property type="match status" value="1"/>
</dbReference>
<feature type="domain" description="Rhodanese" evidence="3">
    <location>
        <begin position="70"/>
        <end position="160"/>
    </location>
</feature>
<evidence type="ECO:0000313" key="5">
    <source>
        <dbReference type="Proteomes" id="UP000435357"/>
    </source>
</evidence>
<gene>
    <name evidence="4" type="ORF">F3059_11345</name>
</gene>
<dbReference type="SUPFAM" id="SSF52821">
    <property type="entry name" value="Rhodanese/Cell cycle control phosphatase"/>
    <property type="match status" value="1"/>
</dbReference>
<dbReference type="InterPro" id="IPR050229">
    <property type="entry name" value="GlpE_sulfurtransferase"/>
</dbReference>
<evidence type="ECO:0000259" key="3">
    <source>
        <dbReference type="PROSITE" id="PS50206"/>
    </source>
</evidence>
<comment type="caution">
    <text evidence="4">The sequence shown here is derived from an EMBL/GenBank/DDBJ whole genome shotgun (WGS) entry which is preliminary data.</text>
</comment>
<protein>
    <submittedName>
        <fullName evidence="4">Rhodanese-like domain-containing protein</fullName>
    </submittedName>
</protein>
<keyword evidence="2" id="KW-0732">Signal</keyword>
<dbReference type="OrthoDB" id="9808735at2"/>
<sequence length="162" mass="18183">MYRIMSLMLKSTFITGIFTAALSLAFTGCSGQNNADESGAENQKETVKSEKSTEKAIVDIGPKEFQEKIKKDKVQLVDVRTKMETDKGVIANPVLNDFYSDDFKENLKSLNKDEPVYVYCHSGGRSLKAANMMKEMGFKKVYNLENGFSSWKKQDLPISEPS</sequence>
<dbReference type="EMBL" id="WACR01000009">
    <property type="protein sequence ID" value="KAB1063230.1"/>
    <property type="molecule type" value="Genomic_DNA"/>
</dbReference>